<accession>A0ABS2MWZ1</accession>
<gene>
    <name evidence="2" type="ORF">JOC48_000896</name>
</gene>
<sequence>MAKHNKKLPQEEASKVAGKMYDPSDYQADSDLSKGTAITHEQSSDAYTEGTVDGHIDDVNKNGELKSGKGEDIPRKGY</sequence>
<organism evidence="2 3">
    <name type="scientific">Aquibacillus albus</name>
    <dbReference type="NCBI Taxonomy" id="1168171"/>
    <lineage>
        <taxon>Bacteria</taxon>
        <taxon>Bacillati</taxon>
        <taxon>Bacillota</taxon>
        <taxon>Bacilli</taxon>
        <taxon>Bacillales</taxon>
        <taxon>Bacillaceae</taxon>
        <taxon>Aquibacillus</taxon>
    </lineage>
</organism>
<feature type="compositionally biased region" description="Basic and acidic residues" evidence="1">
    <location>
        <begin position="52"/>
        <end position="78"/>
    </location>
</feature>
<proteinExistence type="predicted"/>
<dbReference type="InterPro" id="IPR025100">
    <property type="entry name" value="DUF4025"/>
</dbReference>
<comment type="caution">
    <text evidence="2">The sequence shown here is derived from an EMBL/GenBank/DDBJ whole genome shotgun (WGS) entry which is preliminary data.</text>
</comment>
<dbReference type="Pfam" id="PF13217">
    <property type="entry name" value="DUF4025"/>
    <property type="match status" value="1"/>
</dbReference>
<evidence type="ECO:0000256" key="1">
    <source>
        <dbReference type="SAM" id="MobiDB-lite"/>
    </source>
</evidence>
<evidence type="ECO:0000313" key="3">
    <source>
        <dbReference type="Proteomes" id="UP001296943"/>
    </source>
</evidence>
<reference evidence="2 3" key="1">
    <citation type="submission" date="2021-01" db="EMBL/GenBank/DDBJ databases">
        <title>Genomic Encyclopedia of Type Strains, Phase IV (KMG-IV): sequencing the most valuable type-strain genomes for metagenomic binning, comparative biology and taxonomic classification.</title>
        <authorList>
            <person name="Goeker M."/>
        </authorList>
    </citation>
    <scope>NUCLEOTIDE SEQUENCE [LARGE SCALE GENOMIC DNA]</scope>
    <source>
        <strain evidence="2 3">DSM 23711</strain>
    </source>
</reference>
<dbReference type="EMBL" id="JAFBDR010000003">
    <property type="protein sequence ID" value="MBM7570418.1"/>
    <property type="molecule type" value="Genomic_DNA"/>
</dbReference>
<dbReference type="Proteomes" id="UP001296943">
    <property type="component" value="Unassembled WGS sequence"/>
</dbReference>
<name>A0ABS2MWZ1_9BACI</name>
<keyword evidence="3" id="KW-1185">Reference proteome</keyword>
<protein>
    <recommendedName>
        <fullName evidence="4">DUF4025 domain-containing protein</fullName>
    </recommendedName>
</protein>
<dbReference type="RefSeq" id="WP_204497830.1">
    <property type="nucleotide sequence ID" value="NZ_JAFBDR010000003.1"/>
</dbReference>
<evidence type="ECO:0008006" key="4">
    <source>
        <dbReference type="Google" id="ProtNLM"/>
    </source>
</evidence>
<evidence type="ECO:0000313" key="2">
    <source>
        <dbReference type="EMBL" id="MBM7570418.1"/>
    </source>
</evidence>
<feature type="region of interest" description="Disordered" evidence="1">
    <location>
        <begin position="1"/>
        <end position="78"/>
    </location>
</feature>